<evidence type="ECO:0000313" key="5">
    <source>
        <dbReference type="EnsemblMetazoa" id="CLYHEMP017561.1"/>
    </source>
</evidence>
<dbReference type="AlphaFoldDB" id="A0A7M5X470"/>
<organism evidence="5 6">
    <name type="scientific">Clytia hemisphaerica</name>
    <dbReference type="NCBI Taxonomy" id="252671"/>
    <lineage>
        <taxon>Eukaryota</taxon>
        <taxon>Metazoa</taxon>
        <taxon>Cnidaria</taxon>
        <taxon>Hydrozoa</taxon>
        <taxon>Hydroidolina</taxon>
        <taxon>Leptothecata</taxon>
        <taxon>Obeliida</taxon>
        <taxon>Clytiidae</taxon>
        <taxon>Clytia</taxon>
    </lineage>
</organism>
<dbReference type="InterPro" id="IPR036770">
    <property type="entry name" value="Ankyrin_rpt-contain_sf"/>
</dbReference>
<dbReference type="Gene3D" id="1.25.40.20">
    <property type="entry name" value="Ankyrin repeat-containing domain"/>
    <property type="match status" value="1"/>
</dbReference>
<feature type="repeat" description="ANK" evidence="3">
    <location>
        <begin position="125"/>
        <end position="152"/>
    </location>
</feature>
<protein>
    <submittedName>
        <fullName evidence="5">Uncharacterized protein</fullName>
    </submittedName>
</protein>
<evidence type="ECO:0000313" key="6">
    <source>
        <dbReference type="Proteomes" id="UP000594262"/>
    </source>
</evidence>
<sequence length="152" mass="16974">KIKILRRWLVVFSLFNLALHTNNQKPHTSIILFRFFTNHHRKKNSNKYIKTIKQHKNNTMEEAKWAAQNGDLENLKKSASAPGFDVNADVGMGRSLIHCAADYGQCEVLEFLIASGANVNAPDKHGITPLLNAIFEGHTNAVKLLLAKGADK</sequence>
<dbReference type="SMART" id="SM00248">
    <property type="entry name" value="ANK"/>
    <property type="match status" value="2"/>
</dbReference>
<dbReference type="EnsemblMetazoa" id="CLYHEMT017561.1">
    <property type="protein sequence ID" value="CLYHEMP017561.1"/>
    <property type="gene ID" value="CLYHEMG017561"/>
</dbReference>
<dbReference type="PROSITE" id="PS50297">
    <property type="entry name" value="ANK_REP_REGION"/>
    <property type="match status" value="2"/>
</dbReference>
<dbReference type="PANTHER" id="PTHR24189:SF69">
    <property type="entry name" value="MYOTROPHIN"/>
    <property type="match status" value="1"/>
</dbReference>
<feature type="chain" id="PRO_5029519668" evidence="4">
    <location>
        <begin position="21"/>
        <end position="152"/>
    </location>
</feature>
<dbReference type="SUPFAM" id="SSF48403">
    <property type="entry name" value="Ankyrin repeat"/>
    <property type="match status" value="1"/>
</dbReference>
<dbReference type="InterPro" id="IPR050745">
    <property type="entry name" value="Multifunctional_regulatory"/>
</dbReference>
<feature type="signal peptide" evidence="4">
    <location>
        <begin position="1"/>
        <end position="20"/>
    </location>
</feature>
<dbReference type="PANTHER" id="PTHR24189">
    <property type="entry name" value="MYOTROPHIN"/>
    <property type="match status" value="1"/>
</dbReference>
<evidence type="ECO:0000256" key="2">
    <source>
        <dbReference type="ARBA" id="ARBA00023043"/>
    </source>
</evidence>
<evidence type="ECO:0000256" key="1">
    <source>
        <dbReference type="ARBA" id="ARBA00022737"/>
    </source>
</evidence>
<dbReference type="Proteomes" id="UP000594262">
    <property type="component" value="Unplaced"/>
</dbReference>
<dbReference type="PROSITE" id="PS50088">
    <property type="entry name" value="ANK_REPEAT"/>
    <property type="match status" value="2"/>
</dbReference>
<keyword evidence="1" id="KW-0677">Repeat</keyword>
<name>A0A7M5X470_9CNID</name>
<keyword evidence="2 3" id="KW-0040">ANK repeat</keyword>
<accession>A0A7M5X470</accession>
<keyword evidence="4" id="KW-0732">Signal</keyword>
<dbReference type="GO" id="GO:0005737">
    <property type="term" value="C:cytoplasm"/>
    <property type="evidence" value="ECO:0007669"/>
    <property type="project" value="TreeGrafter"/>
</dbReference>
<dbReference type="GO" id="GO:2000812">
    <property type="term" value="P:regulation of barbed-end actin filament capping"/>
    <property type="evidence" value="ECO:0007669"/>
    <property type="project" value="TreeGrafter"/>
</dbReference>
<dbReference type="InterPro" id="IPR002110">
    <property type="entry name" value="Ankyrin_rpt"/>
</dbReference>
<dbReference type="GO" id="GO:0005634">
    <property type="term" value="C:nucleus"/>
    <property type="evidence" value="ECO:0007669"/>
    <property type="project" value="TreeGrafter"/>
</dbReference>
<evidence type="ECO:0000256" key="3">
    <source>
        <dbReference type="PROSITE-ProRule" id="PRU00023"/>
    </source>
</evidence>
<feature type="repeat" description="ANK" evidence="3">
    <location>
        <begin position="92"/>
        <end position="124"/>
    </location>
</feature>
<evidence type="ECO:0000256" key="4">
    <source>
        <dbReference type="SAM" id="SignalP"/>
    </source>
</evidence>
<keyword evidence="6" id="KW-1185">Reference proteome</keyword>
<dbReference type="Pfam" id="PF12796">
    <property type="entry name" value="Ank_2"/>
    <property type="match status" value="1"/>
</dbReference>
<reference evidence="5" key="1">
    <citation type="submission" date="2021-01" db="UniProtKB">
        <authorList>
            <consortium name="EnsemblMetazoa"/>
        </authorList>
    </citation>
    <scope>IDENTIFICATION</scope>
</reference>
<dbReference type="OrthoDB" id="1933455at2759"/>
<proteinExistence type="predicted"/>